<evidence type="ECO:0000313" key="2">
    <source>
        <dbReference type="EMBL" id="CAK1579379.1"/>
    </source>
</evidence>
<gene>
    <name evidence="2" type="ORF">PARMNEM_LOCUS1333</name>
</gene>
<feature type="compositionally biased region" description="Polar residues" evidence="1">
    <location>
        <begin position="63"/>
        <end position="72"/>
    </location>
</feature>
<proteinExistence type="predicted"/>
<keyword evidence="3" id="KW-1185">Reference proteome</keyword>
<dbReference type="EMBL" id="CAVLGL010000002">
    <property type="protein sequence ID" value="CAK1579379.1"/>
    <property type="molecule type" value="Genomic_DNA"/>
</dbReference>
<accession>A0AAV1KAI9</accession>
<name>A0AAV1KAI9_9NEOP</name>
<feature type="region of interest" description="Disordered" evidence="1">
    <location>
        <begin position="20"/>
        <end position="72"/>
    </location>
</feature>
<evidence type="ECO:0000313" key="3">
    <source>
        <dbReference type="Proteomes" id="UP001314205"/>
    </source>
</evidence>
<comment type="caution">
    <text evidence="2">The sequence shown here is derived from an EMBL/GenBank/DDBJ whole genome shotgun (WGS) entry which is preliminary data.</text>
</comment>
<protein>
    <submittedName>
        <fullName evidence="2">Uncharacterized protein</fullName>
    </submittedName>
</protein>
<dbReference type="AlphaFoldDB" id="A0AAV1KAI9"/>
<dbReference type="Proteomes" id="UP001314205">
    <property type="component" value="Unassembled WGS sequence"/>
</dbReference>
<organism evidence="2 3">
    <name type="scientific">Parnassius mnemosyne</name>
    <name type="common">clouded apollo</name>
    <dbReference type="NCBI Taxonomy" id="213953"/>
    <lineage>
        <taxon>Eukaryota</taxon>
        <taxon>Metazoa</taxon>
        <taxon>Ecdysozoa</taxon>
        <taxon>Arthropoda</taxon>
        <taxon>Hexapoda</taxon>
        <taxon>Insecta</taxon>
        <taxon>Pterygota</taxon>
        <taxon>Neoptera</taxon>
        <taxon>Endopterygota</taxon>
        <taxon>Lepidoptera</taxon>
        <taxon>Glossata</taxon>
        <taxon>Ditrysia</taxon>
        <taxon>Papilionoidea</taxon>
        <taxon>Papilionidae</taxon>
        <taxon>Parnassiinae</taxon>
        <taxon>Parnassini</taxon>
        <taxon>Parnassius</taxon>
        <taxon>Driopa</taxon>
    </lineage>
</organism>
<sequence length="72" mass="8499">MMGCQKAFRLIYSHGNLWRPKTQRRRSNSTENRTVADSWAKSQISRRERHLSQLKQSSEKFRSPTSCLNVCQ</sequence>
<reference evidence="2 3" key="1">
    <citation type="submission" date="2023-11" db="EMBL/GenBank/DDBJ databases">
        <authorList>
            <person name="Hedman E."/>
            <person name="Englund M."/>
            <person name="Stromberg M."/>
            <person name="Nyberg Akerstrom W."/>
            <person name="Nylinder S."/>
            <person name="Jareborg N."/>
            <person name="Kallberg Y."/>
            <person name="Kronander E."/>
        </authorList>
    </citation>
    <scope>NUCLEOTIDE SEQUENCE [LARGE SCALE GENOMIC DNA]</scope>
</reference>
<feature type="compositionally biased region" description="Polar residues" evidence="1">
    <location>
        <begin position="29"/>
        <end position="43"/>
    </location>
</feature>
<evidence type="ECO:0000256" key="1">
    <source>
        <dbReference type="SAM" id="MobiDB-lite"/>
    </source>
</evidence>